<reference evidence="4" key="1">
    <citation type="submission" date="2025-08" db="UniProtKB">
        <authorList>
            <consortium name="Ensembl"/>
        </authorList>
    </citation>
    <scope>IDENTIFICATION</scope>
</reference>
<dbReference type="GO" id="GO:0050901">
    <property type="term" value="P:leukocyte tethering or rolling"/>
    <property type="evidence" value="ECO:0007669"/>
    <property type="project" value="TreeGrafter"/>
</dbReference>
<dbReference type="AlphaFoldDB" id="A0A8C5CL06"/>
<evidence type="ECO:0000313" key="4">
    <source>
        <dbReference type="Ensembl" id="ENSGMOP00000063268.1"/>
    </source>
</evidence>
<keyword evidence="3" id="KW-0732">Signal</keyword>
<evidence type="ECO:0008006" key="6">
    <source>
        <dbReference type="Google" id="ProtNLM"/>
    </source>
</evidence>
<organism evidence="4 5">
    <name type="scientific">Gadus morhua</name>
    <name type="common">Atlantic cod</name>
    <dbReference type="NCBI Taxonomy" id="8049"/>
    <lineage>
        <taxon>Eukaryota</taxon>
        <taxon>Metazoa</taxon>
        <taxon>Chordata</taxon>
        <taxon>Craniata</taxon>
        <taxon>Vertebrata</taxon>
        <taxon>Euteleostomi</taxon>
        <taxon>Actinopterygii</taxon>
        <taxon>Neopterygii</taxon>
        <taxon>Teleostei</taxon>
        <taxon>Neoteleostei</taxon>
        <taxon>Acanthomorphata</taxon>
        <taxon>Zeiogadaria</taxon>
        <taxon>Gadariae</taxon>
        <taxon>Gadiformes</taxon>
        <taxon>Gadoidei</taxon>
        <taxon>Gadidae</taxon>
        <taxon>Gadus</taxon>
    </lineage>
</organism>
<proteinExistence type="predicted"/>
<feature type="signal peptide" evidence="3">
    <location>
        <begin position="1"/>
        <end position="22"/>
    </location>
</feature>
<feature type="compositionally biased region" description="Polar residues" evidence="1">
    <location>
        <begin position="163"/>
        <end position="186"/>
    </location>
</feature>
<name>A0A8C5CL06_GADMO</name>
<dbReference type="OMA" id="NHMYPVR"/>
<dbReference type="Proteomes" id="UP000694546">
    <property type="component" value="Chromosome 4"/>
</dbReference>
<evidence type="ECO:0000256" key="1">
    <source>
        <dbReference type="SAM" id="MobiDB-lite"/>
    </source>
</evidence>
<reference evidence="4" key="2">
    <citation type="submission" date="2025-09" db="UniProtKB">
        <authorList>
            <consortium name="Ensembl"/>
        </authorList>
    </citation>
    <scope>IDENTIFICATION</scope>
</reference>
<feature type="chain" id="PRO_5034321575" description="P-selectin glycoprotein ligand 1" evidence="3">
    <location>
        <begin position="23"/>
        <end position="333"/>
    </location>
</feature>
<feature type="region of interest" description="Disordered" evidence="1">
    <location>
        <begin position="22"/>
        <end position="230"/>
    </location>
</feature>
<feature type="compositionally biased region" description="Low complexity" evidence="1">
    <location>
        <begin position="89"/>
        <end position="132"/>
    </location>
</feature>
<keyword evidence="5" id="KW-1185">Reference proteome</keyword>
<feature type="compositionally biased region" description="Polar residues" evidence="1">
    <location>
        <begin position="22"/>
        <end position="39"/>
    </location>
</feature>
<accession>A0A8C5CL06</accession>
<dbReference type="PANTHER" id="PTHR17384">
    <property type="entry name" value="P-SELECTIN GLYCOPROTEIN LIGAND-1"/>
    <property type="match status" value="1"/>
</dbReference>
<dbReference type="InterPro" id="IPR026195">
    <property type="entry name" value="PSGL-1"/>
</dbReference>
<dbReference type="PANTHER" id="PTHR17384:SF7">
    <property type="entry name" value="P-SELECTIN GLYCOPROTEIN LIGAND 1"/>
    <property type="match status" value="1"/>
</dbReference>
<feature type="transmembrane region" description="Helical" evidence="2">
    <location>
        <begin position="240"/>
        <end position="262"/>
    </location>
</feature>
<keyword evidence="2" id="KW-0472">Membrane</keyword>
<evidence type="ECO:0000256" key="2">
    <source>
        <dbReference type="SAM" id="Phobius"/>
    </source>
</evidence>
<dbReference type="Ensembl" id="ENSGMOT00000072920.1">
    <property type="protein sequence ID" value="ENSGMOP00000063268.1"/>
    <property type="gene ID" value="ENSGMOG00000032001.1"/>
</dbReference>
<keyword evidence="2" id="KW-1133">Transmembrane helix</keyword>
<feature type="compositionally biased region" description="Polar residues" evidence="1">
    <location>
        <begin position="133"/>
        <end position="154"/>
    </location>
</feature>
<keyword evidence="2" id="KW-0812">Transmembrane</keyword>
<protein>
    <recommendedName>
        <fullName evidence="6">P-selectin glycoprotein ligand 1</fullName>
    </recommendedName>
</protein>
<dbReference type="GeneTree" id="ENSGT00940000170719"/>
<evidence type="ECO:0000256" key="3">
    <source>
        <dbReference type="SAM" id="SignalP"/>
    </source>
</evidence>
<dbReference type="GO" id="GO:0005886">
    <property type="term" value="C:plasma membrane"/>
    <property type="evidence" value="ECO:0007669"/>
    <property type="project" value="TreeGrafter"/>
</dbReference>
<feature type="compositionally biased region" description="Polar residues" evidence="1">
    <location>
        <begin position="47"/>
        <end position="88"/>
    </location>
</feature>
<evidence type="ECO:0000313" key="5">
    <source>
        <dbReference type="Proteomes" id="UP000694546"/>
    </source>
</evidence>
<sequence>MLRLGVWSVFLLLAVECRYTVSSPDNQTSPTDGGANKTSLPAEPQGLHTTINSTVPPSTNQTLFSASSNNGTRNTPAPGERSNTGASSTNGTIATVTPPTTPAVRPNTGSSPTNGTITTVTPPTTPAVRPNTGSSPTNGTIATVTPHTNGTRTSVPPGEHSTPPASSTNGTRRNATRSIIPTLPTNSSAVPGGTTTPTPSTVPVTRQPCPTPSSKNGTAPPQPGVPACASSPSGVVSQCLVAIGLLAAVLTVFFVCTMVLCAKLSSRKYSLGGQRGTEMVCLSTMMTSHNGTGSRRAHLEGRRTLLTGPEDSDDDGGDNLTLNSFLPEGDRMV</sequence>
<feature type="compositionally biased region" description="Low complexity" evidence="1">
    <location>
        <begin position="187"/>
        <end position="205"/>
    </location>
</feature>